<keyword evidence="3" id="KW-0813">Transport</keyword>
<comment type="similarity">
    <text evidence="2">Belongs to the ABC transporter superfamily. ABCG family. Eye pigment precursor importer (TC 3.A.1.204) subfamily.</text>
</comment>
<evidence type="ECO:0000256" key="8">
    <source>
        <dbReference type="ARBA" id="ARBA00023136"/>
    </source>
</evidence>
<keyword evidence="6" id="KW-0067">ATP-binding</keyword>
<dbReference type="Gene3D" id="3.40.50.300">
    <property type="entry name" value="P-loop containing nucleotide triphosphate hydrolases"/>
    <property type="match status" value="1"/>
</dbReference>
<dbReference type="Pfam" id="PF17906">
    <property type="entry name" value="HTH_48"/>
    <property type="match status" value="1"/>
</dbReference>
<sequence length="1015" mass="115269">MLDEVWVKREKPPGGLSHLSARNPLEITYSGVHYWAHDGRRGMKEILKGLDGRMKPGELTAIMGPSGAGKTSLMNVLAGYRLKNVTGKVEVNGRERDLHVFRHLSTYIPQQDHVIPTLTVMESMLVAASLKLPSSVSYKGKLAAVEEILQLLGIQHCAKTKAWHLSGGEKKRLCIAMELVNNPPVLFLDEPTSKLDSFNCLQCVSLLRMLAHEGRTVICTIHHPSVKILEMFDHLIILNEGRCLYHGTISSMVPYLRQFGLHCPPYHNPADFADAHRRLCQAFGEGVISEKTCFDWFARFESGNYCVEDKPRSGRPSEFDDGALLQIVEADPRMTTRDMAAVLGCLVMDVAFGYNGRDAMNALFAAAKAEATTPSELEGPDPQTPPCLEGKPPPSFSVSGLWTKLKESVRRAETKPPSTPTAVAEYAVSFTMQVKTLYLRFNKTNSRDWILMHIRLGAHILVALFMGILFFKLGENATNVYYNVGSLFFSVLFVIYGAIMPTVITYPLEFNVLQKETLNKWYSLKAYHMAKMLSDIPFVGLCTSVYLVISYFMTAQPMDADRFLRYLVLTVYVALITQTLGFMIGTIFPIQYYYEGTMACIYGYNRQDLQCNEPYCHFKDPEMFLREMGLDEYFYWRDFWVLLLHNTVADTYVAAGPGSVGRANQVREPSNVAVSYDGREVMNTLFAAAKAEATLSSELEDLAPQTPVCLEGKPPPSAIILYETKLQSKEDAFAEYAVSFTMQVKCLYLRFNKTNFRDWILMYIRFGTHILVALFLGLLYFNVGDDATKIFGNFGSILVGILFVIYGSMMPTVITYPLEFLVLRKETLNKWYSLKAYHVAKMLSDIPFTALCTFVFLVICYFMIAQPMDASRFLKSVALGMHVAFISQSLGFIVGTLLPIQTAAFLSPVIIMPFLLFSGFLLRVKAIPGYLRWLSHLSFLKYYFEGTMASIYGYNRPDFQCNEPYCHFKKPYFILRETGLDDYFYWRNFWVLLLYNVILRLLAYFVLRWKLHRAR</sequence>
<reference evidence="11" key="1">
    <citation type="submission" date="2020-11" db="EMBL/GenBank/DDBJ databases">
        <authorList>
            <person name="Tran Van P."/>
        </authorList>
    </citation>
    <scope>NUCLEOTIDE SEQUENCE</scope>
</reference>
<keyword evidence="7 9" id="KW-1133">Transmembrane helix</keyword>
<dbReference type="InterPro" id="IPR050352">
    <property type="entry name" value="ABCG_transporters"/>
</dbReference>
<dbReference type="Pfam" id="PF01061">
    <property type="entry name" value="ABC2_membrane"/>
    <property type="match status" value="2"/>
</dbReference>
<evidence type="ECO:0000256" key="7">
    <source>
        <dbReference type="ARBA" id="ARBA00022989"/>
    </source>
</evidence>
<keyword evidence="4 9" id="KW-0812">Transmembrane</keyword>
<dbReference type="OrthoDB" id="66620at2759"/>
<dbReference type="PANTHER" id="PTHR48041:SF78">
    <property type="entry name" value="ABC TRANSPORTER EXPRESSED IN TRACHEA, ISOFORM A"/>
    <property type="match status" value="1"/>
</dbReference>
<feature type="transmembrane region" description="Helical" evidence="9">
    <location>
        <begin position="904"/>
        <end position="922"/>
    </location>
</feature>
<keyword evidence="12" id="KW-1185">Reference proteome</keyword>
<gene>
    <name evidence="11" type="ORF">DSTB1V02_LOCUS6936</name>
</gene>
<comment type="subcellular location">
    <subcellularLocation>
        <location evidence="1">Membrane</location>
        <topology evidence="1">Multi-pass membrane protein</topology>
    </subcellularLocation>
</comment>
<dbReference type="GO" id="GO:0016887">
    <property type="term" value="F:ATP hydrolysis activity"/>
    <property type="evidence" value="ECO:0007669"/>
    <property type="project" value="InterPro"/>
</dbReference>
<feature type="transmembrane region" description="Helical" evidence="9">
    <location>
        <begin position="480"/>
        <end position="499"/>
    </location>
</feature>
<evidence type="ECO:0000259" key="10">
    <source>
        <dbReference type="PROSITE" id="PS50893"/>
    </source>
</evidence>
<feature type="transmembrane region" description="Helical" evidence="9">
    <location>
        <begin position="790"/>
        <end position="809"/>
    </location>
</feature>
<dbReference type="InterPro" id="IPR003439">
    <property type="entry name" value="ABC_transporter-like_ATP-bd"/>
</dbReference>
<dbReference type="GO" id="GO:0005886">
    <property type="term" value="C:plasma membrane"/>
    <property type="evidence" value="ECO:0007669"/>
    <property type="project" value="TreeGrafter"/>
</dbReference>
<dbReference type="CDD" id="cd03213">
    <property type="entry name" value="ABCG_EPDR"/>
    <property type="match status" value="1"/>
</dbReference>
<dbReference type="InterPro" id="IPR003593">
    <property type="entry name" value="AAA+_ATPase"/>
</dbReference>
<keyword evidence="8 9" id="KW-0472">Membrane</keyword>
<dbReference type="InterPro" id="IPR041426">
    <property type="entry name" value="Mos1_HTH"/>
</dbReference>
<dbReference type="InterPro" id="IPR017871">
    <property type="entry name" value="ABC_transporter-like_CS"/>
</dbReference>
<evidence type="ECO:0000313" key="11">
    <source>
        <dbReference type="EMBL" id="CAD7247098.1"/>
    </source>
</evidence>
<feature type="transmembrane region" description="Helical" evidence="9">
    <location>
        <begin position="566"/>
        <end position="588"/>
    </location>
</feature>
<dbReference type="GO" id="GO:0005524">
    <property type="term" value="F:ATP binding"/>
    <property type="evidence" value="ECO:0007669"/>
    <property type="project" value="UniProtKB-KW"/>
</dbReference>
<accession>A0A7R9A786</accession>
<feature type="transmembrane region" description="Helical" evidence="9">
    <location>
        <begin position="760"/>
        <end position="783"/>
    </location>
</feature>
<proteinExistence type="inferred from homology"/>
<protein>
    <recommendedName>
        <fullName evidence="10">ABC transporter domain-containing protein</fullName>
    </recommendedName>
</protein>
<dbReference type="FunFam" id="3.40.50.300:FF:001077">
    <property type="entry name" value="Uncharacterized protein, isoform A"/>
    <property type="match status" value="1"/>
</dbReference>
<dbReference type="Pfam" id="PF19055">
    <property type="entry name" value="ABC2_membrane_7"/>
    <property type="match status" value="1"/>
</dbReference>
<feature type="transmembrane region" description="Helical" evidence="9">
    <location>
        <begin position="536"/>
        <end position="554"/>
    </location>
</feature>
<evidence type="ECO:0000313" key="12">
    <source>
        <dbReference type="Proteomes" id="UP000677054"/>
    </source>
</evidence>
<evidence type="ECO:0000256" key="2">
    <source>
        <dbReference type="ARBA" id="ARBA00005814"/>
    </source>
</evidence>
<feature type="domain" description="ABC transporter" evidence="10">
    <location>
        <begin position="27"/>
        <end position="265"/>
    </location>
</feature>
<dbReference type="SUPFAM" id="SSF52540">
    <property type="entry name" value="P-loop containing nucleoside triphosphate hydrolases"/>
    <property type="match status" value="1"/>
</dbReference>
<keyword evidence="5" id="KW-0547">Nucleotide-binding</keyword>
<dbReference type="AlphaFoldDB" id="A0A7R9A786"/>
<evidence type="ECO:0000256" key="3">
    <source>
        <dbReference type="ARBA" id="ARBA00022448"/>
    </source>
</evidence>
<evidence type="ECO:0000256" key="9">
    <source>
        <dbReference type="SAM" id="Phobius"/>
    </source>
</evidence>
<feature type="transmembrane region" description="Helical" evidence="9">
    <location>
        <begin position="449"/>
        <end position="471"/>
    </location>
</feature>
<evidence type="ECO:0000256" key="6">
    <source>
        <dbReference type="ARBA" id="ARBA00022840"/>
    </source>
</evidence>
<dbReference type="InterPro" id="IPR043926">
    <property type="entry name" value="ABCG_dom"/>
</dbReference>
<feature type="transmembrane region" description="Helical" evidence="9">
    <location>
        <begin position="846"/>
        <end position="865"/>
    </location>
</feature>
<dbReference type="Gene3D" id="1.10.10.1450">
    <property type="match status" value="1"/>
</dbReference>
<feature type="transmembrane region" description="Helical" evidence="9">
    <location>
        <begin position="877"/>
        <end position="898"/>
    </location>
</feature>
<feature type="transmembrane region" description="Helical" evidence="9">
    <location>
        <begin position="989"/>
        <end position="1007"/>
    </location>
</feature>
<dbReference type="InterPro" id="IPR013525">
    <property type="entry name" value="ABC2_TM"/>
</dbReference>
<dbReference type="SMART" id="SM00382">
    <property type="entry name" value="AAA"/>
    <property type="match status" value="1"/>
</dbReference>
<dbReference type="Pfam" id="PF00005">
    <property type="entry name" value="ABC_tran"/>
    <property type="match status" value="1"/>
</dbReference>
<dbReference type="InterPro" id="IPR027417">
    <property type="entry name" value="P-loop_NTPase"/>
</dbReference>
<dbReference type="EMBL" id="LR900852">
    <property type="protein sequence ID" value="CAD7247098.1"/>
    <property type="molecule type" value="Genomic_DNA"/>
</dbReference>
<evidence type="ECO:0000256" key="1">
    <source>
        <dbReference type="ARBA" id="ARBA00004141"/>
    </source>
</evidence>
<dbReference type="PROSITE" id="PS00211">
    <property type="entry name" value="ABC_TRANSPORTER_1"/>
    <property type="match status" value="1"/>
</dbReference>
<dbReference type="EMBL" id="CAJPEV010001335">
    <property type="protein sequence ID" value="CAG0892107.1"/>
    <property type="molecule type" value="Genomic_DNA"/>
</dbReference>
<organism evidence="11">
    <name type="scientific">Darwinula stevensoni</name>
    <dbReference type="NCBI Taxonomy" id="69355"/>
    <lineage>
        <taxon>Eukaryota</taxon>
        <taxon>Metazoa</taxon>
        <taxon>Ecdysozoa</taxon>
        <taxon>Arthropoda</taxon>
        <taxon>Crustacea</taxon>
        <taxon>Oligostraca</taxon>
        <taxon>Ostracoda</taxon>
        <taxon>Podocopa</taxon>
        <taxon>Podocopida</taxon>
        <taxon>Darwinulocopina</taxon>
        <taxon>Darwinuloidea</taxon>
        <taxon>Darwinulidae</taxon>
        <taxon>Darwinula</taxon>
    </lineage>
</organism>
<dbReference type="PANTHER" id="PTHR48041">
    <property type="entry name" value="ABC TRANSPORTER G FAMILY MEMBER 28"/>
    <property type="match status" value="1"/>
</dbReference>
<dbReference type="PROSITE" id="PS50893">
    <property type="entry name" value="ABC_TRANSPORTER_2"/>
    <property type="match status" value="1"/>
</dbReference>
<evidence type="ECO:0000256" key="4">
    <source>
        <dbReference type="ARBA" id="ARBA00022692"/>
    </source>
</evidence>
<name>A0A7R9A786_9CRUS</name>
<evidence type="ECO:0000256" key="5">
    <source>
        <dbReference type="ARBA" id="ARBA00022741"/>
    </source>
</evidence>
<dbReference type="Proteomes" id="UP000677054">
    <property type="component" value="Unassembled WGS sequence"/>
</dbReference>
<dbReference type="GO" id="GO:0140359">
    <property type="term" value="F:ABC-type transporter activity"/>
    <property type="evidence" value="ECO:0007669"/>
    <property type="project" value="InterPro"/>
</dbReference>
<feature type="transmembrane region" description="Helical" evidence="9">
    <location>
        <begin position="934"/>
        <end position="954"/>
    </location>
</feature>